<dbReference type="PRINTS" id="PR00410">
    <property type="entry name" value="PHEHYDRXLASE"/>
</dbReference>
<dbReference type="SUPFAM" id="SSF52343">
    <property type="entry name" value="Ferredoxin reductase-like, C-terminal NADP-linked domain"/>
    <property type="match status" value="1"/>
</dbReference>
<keyword evidence="6" id="KW-0560">Oxidoreductase</keyword>
<evidence type="ECO:0000256" key="7">
    <source>
        <dbReference type="ARBA" id="ARBA00023004"/>
    </source>
</evidence>
<feature type="domain" description="FAD-binding FR-type" evidence="9">
    <location>
        <begin position="19"/>
        <end position="120"/>
    </location>
</feature>
<evidence type="ECO:0000313" key="11">
    <source>
        <dbReference type="Proteomes" id="UP000283387"/>
    </source>
</evidence>
<evidence type="ECO:0000256" key="6">
    <source>
        <dbReference type="ARBA" id="ARBA00023002"/>
    </source>
</evidence>
<dbReference type="InterPro" id="IPR017938">
    <property type="entry name" value="Riboflavin_synthase-like_b-brl"/>
</dbReference>
<evidence type="ECO:0000256" key="2">
    <source>
        <dbReference type="ARBA" id="ARBA00022630"/>
    </source>
</evidence>
<accession>A0A419VW31</accession>
<dbReference type="PANTHER" id="PTHR47354:SF6">
    <property type="entry name" value="NADH OXIDOREDUCTASE HCR"/>
    <property type="match status" value="1"/>
</dbReference>
<protein>
    <submittedName>
        <fullName evidence="10">Ferredoxin-NADP reductase</fullName>
    </submittedName>
</protein>
<evidence type="ECO:0000256" key="5">
    <source>
        <dbReference type="ARBA" id="ARBA00022827"/>
    </source>
</evidence>
<keyword evidence="11" id="KW-1185">Reference proteome</keyword>
<dbReference type="GO" id="GO:0046872">
    <property type="term" value="F:metal ion binding"/>
    <property type="evidence" value="ECO:0007669"/>
    <property type="project" value="UniProtKB-KW"/>
</dbReference>
<dbReference type="InterPro" id="IPR039261">
    <property type="entry name" value="FNR_nucleotide-bd"/>
</dbReference>
<dbReference type="OrthoDB" id="9796486at2"/>
<evidence type="ECO:0000256" key="3">
    <source>
        <dbReference type="ARBA" id="ARBA00022714"/>
    </source>
</evidence>
<dbReference type="Pfam" id="PF00175">
    <property type="entry name" value="NAD_binding_1"/>
    <property type="match status" value="1"/>
</dbReference>
<dbReference type="GO" id="GO:0051537">
    <property type="term" value="F:2 iron, 2 sulfur cluster binding"/>
    <property type="evidence" value="ECO:0007669"/>
    <property type="project" value="UniProtKB-KW"/>
</dbReference>
<dbReference type="InterPro" id="IPR017927">
    <property type="entry name" value="FAD-bd_FR_type"/>
</dbReference>
<dbReference type="CDD" id="cd00322">
    <property type="entry name" value="FNR_like"/>
    <property type="match status" value="1"/>
</dbReference>
<comment type="caution">
    <text evidence="10">The sequence shown here is derived from an EMBL/GenBank/DDBJ whole genome shotgun (WGS) entry which is preliminary data.</text>
</comment>
<dbReference type="InterPro" id="IPR050415">
    <property type="entry name" value="MRET"/>
</dbReference>
<dbReference type="GO" id="GO:0016491">
    <property type="term" value="F:oxidoreductase activity"/>
    <property type="evidence" value="ECO:0007669"/>
    <property type="project" value="UniProtKB-KW"/>
</dbReference>
<evidence type="ECO:0000313" key="10">
    <source>
        <dbReference type="EMBL" id="RKD86364.1"/>
    </source>
</evidence>
<dbReference type="Proteomes" id="UP000283387">
    <property type="component" value="Unassembled WGS sequence"/>
</dbReference>
<dbReference type="PRINTS" id="PR00371">
    <property type="entry name" value="FPNCR"/>
</dbReference>
<evidence type="ECO:0000256" key="4">
    <source>
        <dbReference type="ARBA" id="ARBA00022723"/>
    </source>
</evidence>
<evidence type="ECO:0000256" key="8">
    <source>
        <dbReference type="ARBA" id="ARBA00023014"/>
    </source>
</evidence>
<dbReference type="InterPro" id="IPR001709">
    <property type="entry name" value="Flavoprot_Pyr_Nucl_cyt_Rdtase"/>
</dbReference>
<dbReference type="PANTHER" id="PTHR47354">
    <property type="entry name" value="NADH OXIDOREDUCTASE HCR"/>
    <property type="match status" value="1"/>
</dbReference>
<keyword evidence="5" id="KW-0274">FAD</keyword>
<dbReference type="AlphaFoldDB" id="A0A419VW31"/>
<keyword evidence="4" id="KW-0479">Metal-binding</keyword>
<gene>
    <name evidence="10" type="ORF">BC643_4055</name>
</gene>
<reference evidence="10 11" key="1">
    <citation type="submission" date="2018-09" db="EMBL/GenBank/DDBJ databases">
        <title>Genomic Encyclopedia of Archaeal and Bacterial Type Strains, Phase II (KMG-II): from individual species to whole genera.</title>
        <authorList>
            <person name="Goeker M."/>
        </authorList>
    </citation>
    <scope>NUCLEOTIDE SEQUENCE [LARGE SCALE GENOMIC DNA]</scope>
    <source>
        <strain evidence="10 11">DSM 27148</strain>
    </source>
</reference>
<comment type="cofactor">
    <cofactor evidence="1">
        <name>FAD</name>
        <dbReference type="ChEBI" id="CHEBI:57692"/>
    </cofactor>
</comment>
<dbReference type="EMBL" id="RAPN01000004">
    <property type="protein sequence ID" value="RKD86364.1"/>
    <property type="molecule type" value="Genomic_DNA"/>
</dbReference>
<keyword evidence="2" id="KW-0285">Flavoprotein</keyword>
<dbReference type="RefSeq" id="WP_120275064.1">
    <property type="nucleotide sequence ID" value="NZ_RAPN01000004.1"/>
</dbReference>
<sequence>MQTENTQTIKSPKDGKTDFQFYTLELVERKAEYANIHTFRFKPIEPLEFRAGQWVHLGFPMGNRDKTFIRHMSFASSPKDELLDFTMDLASVSPYKQRMAALQPGDQLKAFKIKGEFHSAINSESEVVFLTGGIGVTPVRSVLRELQHLGSKLNWTLCHVSRDKFLYEEELTAYRNQQWRTNREGLETVWPQLISKPAGTRYFISGSDRFVRGMVDRLIAEGKLPEDIITESFH</sequence>
<evidence type="ECO:0000256" key="1">
    <source>
        <dbReference type="ARBA" id="ARBA00001974"/>
    </source>
</evidence>
<evidence type="ECO:0000259" key="9">
    <source>
        <dbReference type="PROSITE" id="PS51384"/>
    </source>
</evidence>
<proteinExistence type="predicted"/>
<dbReference type="InterPro" id="IPR001433">
    <property type="entry name" value="OxRdtase_FAD/NAD-bd"/>
</dbReference>
<keyword evidence="3" id="KW-0001">2Fe-2S</keyword>
<organism evidence="10 11">
    <name type="scientific">Mangrovibacterium diazotrophicum</name>
    <dbReference type="NCBI Taxonomy" id="1261403"/>
    <lineage>
        <taxon>Bacteria</taxon>
        <taxon>Pseudomonadati</taxon>
        <taxon>Bacteroidota</taxon>
        <taxon>Bacteroidia</taxon>
        <taxon>Marinilabiliales</taxon>
        <taxon>Prolixibacteraceae</taxon>
        <taxon>Mangrovibacterium</taxon>
    </lineage>
</organism>
<dbReference type="Gene3D" id="3.40.50.80">
    <property type="entry name" value="Nucleotide-binding domain of ferredoxin-NADP reductase (FNR) module"/>
    <property type="match status" value="1"/>
</dbReference>
<dbReference type="Gene3D" id="2.40.30.10">
    <property type="entry name" value="Translation factors"/>
    <property type="match status" value="1"/>
</dbReference>
<keyword evidence="7" id="KW-0408">Iron</keyword>
<dbReference type="SUPFAM" id="SSF63380">
    <property type="entry name" value="Riboflavin synthase domain-like"/>
    <property type="match status" value="1"/>
</dbReference>
<dbReference type="PROSITE" id="PS51384">
    <property type="entry name" value="FAD_FR"/>
    <property type="match status" value="1"/>
</dbReference>
<keyword evidence="8" id="KW-0411">Iron-sulfur</keyword>
<name>A0A419VW31_9BACT</name>